<dbReference type="GeneID" id="20233384"/>
<feature type="domain" description="Tyrosine specific protein phosphatases" evidence="6">
    <location>
        <begin position="153"/>
        <end position="224"/>
    </location>
</feature>
<evidence type="ECO:0000313" key="8">
    <source>
        <dbReference type="Proteomes" id="UP000030746"/>
    </source>
</evidence>
<dbReference type="SUPFAM" id="SSF52799">
    <property type="entry name" value="(Phosphotyrosine protein) phosphatases II"/>
    <property type="match status" value="1"/>
</dbReference>
<dbReference type="KEGG" id="lgi:LOTGIDRAFT_133136"/>
<dbReference type="Proteomes" id="UP000030746">
    <property type="component" value="Unassembled WGS sequence"/>
</dbReference>
<dbReference type="PANTHER" id="PTHR19134:SF449">
    <property type="entry name" value="TYROSINE-PROTEIN PHOSPHATASE 1"/>
    <property type="match status" value="1"/>
</dbReference>
<proteinExistence type="predicted"/>
<dbReference type="PANTHER" id="PTHR19134">
    <property type="entry name" value="RECEPTOR-TYPE TYROSINE-PROTEIN PHOSPHATASE"/>
    <property type="match status" value="1"/>
</dbReference>
<dbReference type="EC" id="3.1.3.48" evidence="1"/>
<comment type="catalytic activity">
    <reaction evidence="4">
        <text>O-phospho-L-tyrosyl-[protein] + H2O = L-tyrosyl-[protein] + phosphate</text>
        <dbReference type="Rhea" id="RHEA:10684"/>
        <dbReference type="Rhea" id="RHEA-COMP:10136"/>
        <dbReference type="Rhea" id="RHEA-COMP:20101"/>
        <dbReference type="ChEBI" id="CHEBI:15377"/>
        <dbReference type="ChEBI" id="CHEBI:43474"/>
        <dbReference type="ChEBI" id="CHEBI:46858"/>
        <dbReference type="ChEBI" id="CHEBI:61978"/>
        <dbReference type="EC" id="3.1.3.48"/>
    </reaction>
</comment>
<dbReference type="Pfam" id="PF00102">
    <property type="entry name" value="Y_phosphatase"/>
    <property type="match status" value="1"/>
</dbReference>
<dbReference type="PROSITE" id="PS50055">
    <property type="entry name" value="TYR_PHOSPHATASE_PTP"/>
    <property type="match status" value="1"/>
</dbReference>
<evidence type="ECO:0000256" key="4">
    <source>
        <dbReference type="ARBA" id="ARBA00051722"/>
    </source>
</evidence>
<sequence>NKSKNRFLSIYPYDHSRVKLPTDEEDVSDYINANYIDGYDEKNKYIATQGPMPTTIDDFWRMVWSENCGKIVMLTNVLENAKIKCHQYWPNEPENVLTSRHLEIRVEKSLHRSNYVLREFKLKQTKTNEERTVLHFHYVTWPDHGVPSAPCLIAFWKAVNRTPVSLNGPMIVHCSAGVGRTGTFLGLDVLVSEATDREKVDIFKCVSNLRRNRVNMIQTRKEYSFCYEMVKEHLDIEFIKKNLS</sequence>
<dbReference type="InterPro" id="IPR016130">
    <property type="entry name" value="Tyr_Pase_AS"/>
</dbReference>
<feature type="domain" description="Tyrosine-protein phosphatase" evidence="5">
    <location>
        <begin position="1"/>
        <end position="233"/>
    </location>
</feature>
<accession>V3ZHD6</accession>
<evidence type="ECO:0000256" key="3">
    <source>
        <dbReference type="ARBA" id="ARBA00022912"/>
    </source>
</evidence>
<dbReference type="STRING" id="225164.V3ZHD6"/>
<dbReference type="PROSITE" id="PS50056">
    <property type="entry name" value="TYR_PHOSPHATASE_2"/>
    <property type="match status" value="1"/>
</dbReference>
<dbReference type="SMART" id="SM00194">
    <property type="entry name" value="PTPc"/>
    <property type="match status" value="1"/>
</dbReference>
<evidence type="ECO:0000313" key="7">
    <source>
        <dbReference type="EMBL" id="ESO83607.1"/>
    </source>
</evidence>
<dbReference type="InterPro" id="IPR003595">
    <property type="entry name" value="Tyr_Pase_cat"/>
</dbReference>
<dbReference type="SMART" id="SM00404">
    <property type="entry name" value="PTPc_motif"/>
    <property type="match status" value="1"/>
</dbReference>
<name>V3ZHD6_LOTGI</name>
<dbReference type="AlphaFoldDB" id="V3ZHD6"/>
<dbReference type="InterPro" id="IPR000242">
    <property type="entry name" value="PTP_cat"/>
</dbReference>
<dbReference type="CDD" id="cd00047">
    <property type="entry name" value="PTPc"/>
    <property type="match status" value="1"/>
</dbReference>
<evidence type="ECO:0000256" key="1">
    <source>
        <dbReference type="ARBA" id="ARBA00013064"/>
    </source>
</evidence>
<evidence type="ECO:0000259" key="5">
    <source>
        <dbReference type="PROSITE" id="PS50055"/>
    </source>
</evidence>
<dbReference type="InterPro" id="IPR050348">
    <property type="entry name" value="Protein-Tyr_Phosphatase"/>
</dbReference>
<protein>
    <recommendedName>
        <fullName evidence="1">protein-tyrosine-phosphatase</fullName>
        <ecNumber evidence="1">3.1.3.48</ecNumber>
    </recommendedName>
</protein>
<dbReference type="HOGENOM" id="CLU_001645_9_1_1"/>
<dbReference type="InterPro" id="IPR029021">
    <property type="entry name" value="Prot-tyrosine_phosphatase-like"/>
</dbReference>
<keyword evidence="2" id="KW-0378">Hydrolase</keyword>
<organism evidence="7 8">
    <name type="scientific">Lottia gigantea</name>
    <name type="common">Giant owl limpet</name>
    <dbReference type="NCBI Taxonomy" id="225164"/>
    <lineage>
        <taxon>Eukaryota</taxon>
        <taxon>Metazoa</taxon>
        <taxon>Spiralia</taxon>
        <taxon>Lophotrochozoa</taxon>
        <taxon>Mollusca</taxon>
        <taxon>Gastropoda</taxon>
        <taxon>Patellogastropoda</taxon>
        <taxon>Lottioidea</taxon>
        <taxon>Lottiidae</taxon>
        <taxon>Lottia</taxon>
    </lineage>
</organism>
<dbReference type="InterPro" id="IPR000387">
    <property type="entry name" value="Tyr_Pase_dom"/>
</dbReference>
<dbReference type="FunFam" id="3.90.190.10:FF:000102">
    <property type="entry name" value="Receptor-type tyrosine-protein phosphatase"/>
    <property type="match status" value="1"/>
</dbReference>
<dbReference type="GO" id="GO:0004725">
    <property type="term" value="F:protein tyrosine phosphatase activity"/>
    <property type="evidence" value="ECO:0007669"/>
    <property type="project" value="UniProtKB-EC"/>
</dbReference>
<dbReference type="PRINTS" id="PR00700">
    <property type="entry name" value="PRTYPHPHTASE"/>
</dbReference>
<dbReference type="CTD" id="20233384"/>
<keyword evidence="8" id="KW-1185">Reference proteome</keyword>
<dbReference type="Gene3D" id="3.90.190.10">
    <property type="entry name" value="Protein tyrosine phosphatase superfamily"/>
    <property type="match status" value="1"/>
</dbReference>
<evidence type="ECO:0000259" key="6">
    <source>
        <dbReference type="PROSITE" id="PS50056"/>
    </source>
</evidence>
<reference evidence="7 8" key="1">
    <citation type="journal article" date="2013" name="Nature">
        <title>Insights into bilaterian evolution from three spiralian genomes.</title>
        <authorList>
            <person name="Simakov O."/>
            <person name="Marletaz F."/>
            <person name="Cho S.J."/>
            <person name="Edsinger-Gonzales E."/>
            <person name="Havlak P."/>
            <person name="Hellsten U."/>
            <person name="Kuo D.H."/>
            <person name="Larsson T."/>
            <person name="Lv J."/>
            <person name="Arendt D."/>
            <person name="Savage R."/>
            <person name="Osoegawa K."/>
            <person name="de Jong P."/>
            <person name="Grimwood J."/>
            <person name="Chapman J.A."/>
            <person name="Shapiro H."/>
            <person name="Aerts A."/>
            <person name="Otillar R.P."/>
            <person name="Terry A.Y."/>
            <person name="Boore J.L."/>
            <person name="Grigoriev I.V."/>
            <person name="Lindberg D.R."/>
            <person name="Seaver E.C."/>
            <person name="Weisblat D.A."/>
            <person name="Putnam N.H."/>
            <person name="Rokhsar D.S."/>
        </authorList>
    </citation>
    <scope>NUCLEOTIDE SEQUENCE [LARGE SCALE GENOMIC DNA]</scope>
</reference>
<dbReference type="EMBL" id="KB203629">
    <property type="protein sequence ID" value="ESO83607.1"/>
    <property type="molecule type" value="Genomic_DNA"/>
</dbReference>
<gene>
    <name evidence="7" type="ORF">LOTGIDRAFT_133136</name>
</gene>
<dbReference type="OMA" id="ERRVTHY"/>
<dbReference type="OrthoDB" id="10253954at2759"/>
<keyword evidence="3" id="KW-0904">Protein phosphatase</keyword>
<feature type="non-terminal residue" evidence="7">
    <location>
        <position position="1"/>
    </location>
</feature>
<dbReference type="RefSeq" id="XP_009065639.1">
    <property type="nucleotide sequence ID" value="XM_009067391.1"/>
</dbReference>
<evidence type="ECO:0000256" key="2">
    <source>
        <dbReference type="ARBA" id="ARBA00022801"/>
    </source>
</evidence>
<dbReference type="PROSITE" id="PS00383">
    <property type="entry name" value="TYR_PHOSPHATASE_1"/>
    <property type="match status" value="1"/>
</dbReference>